<name>A0A8X8D8S7_POPTO</name>
<gene>
    <name evidence="1" type="ORF">POTOM_011328</name>
</gene>
<comment type="caution">
    <text evidence="1">The sequence shown here is derived from an EMBL/GenBank/DDBJ whole genome shotgun (WGS) entry which is preliminary data.</text>
</comment>
<dbReference type="InterPro" id="IPR003340">
    <property type="entry name" value="B3_DNA-bd"/>
</dbReference>
<evidence type="ECO:0000313" key="1">
    <source>
        <dbReference type="EMBL" id="KAG6781942.1"/>
    </source>
</evidence>
<organism evidence="1 2">
    <name type="scientific">Populus tomentosa</name>
    <name type="common">Chinese white poplar</name>
    <dbReference type="NCBI Taxonomy" id="118781"/>
    <lineage>
        <taxon>Eukaryota</taxon>
        <taxon>Viridiplantae</taxon>
        <taxon>Streptophyta</taxon>
        <taxon>Embryophyta</taxon>
        <taxon>Tracheophyta</taxon>
        <taxon>Spermatophyta</taxon>
        <taxon>Magnoliopsida</taxon>
        <taxon>eudicotyledons</taxon>
        <taxon>Gunneridae</taxon>
        <taxon>Pentapetalae</taxon>
        <taxon>rosids</taxon>
        <taxon>fabids</taxon>
        <taxon>Malpighiales</taxon>
        <taxon>Salicaceae</taxon>
        <taxon>Saliceae</taxon>
        <taxon>Populus</taxon>
    </lineage>
</organism>
<dbReference type="CDD" id="cd10017">
    <property type="entry name" value="B3_DNA"/>
    <property type="match status" value="2"/>
</dbReference>
<accession>A0A8X8D8S7</accession>
<reference evidence="1" key="1">
    <citation type="journal article" date="2020" name="bioRxiv">
        <title>Hybrid origin of Populus tomentosa Carr. identified through genome sequencing and phylogenomic analysis.</title>
        <authorList>
            <person name="An X."/>
            <person name="Gao K."/>
            <person name="Chen Z."/>
            <person name="Li J."/>
            <person name="Yang X."/>
            <person name="Yang X."/>
            <person name="Zhou J."/>
            <person name="Guo T."/>
            <person name="Zhao T."/>
            <person name="Huang S."/>
            <person name="Miao D."/>
            <person name="Khan W.U."/>
            <person name="Rao P."/>
            <person name="Ye M."/>
            <person name="Lei B."/>
            <person name="Liao W."/>
            <person name="Wang J."/>
            <person name="Ji L."/>
            <person name="Li Y."/>
            <person name="Guo B."/>
            <person name="Mustafa N.S."/>
            <person name="Li S."/>
            <person name="Yun Q."/>
            <person name="Keller S.R."/>
            <person name="Mao J."/>
            <person name="Zhang R."/>
            <person name="Strauss S.H."/>
        </authorList>
    </citation>
    <scope>NUCLEOTIDE SEQUENCE</scope>
    <source>
        <strain evidence="1">GM15</strain>
        <tissue evidence="1">Leaf</tissue>
    </source>
</reference>
<evidence type="ECO:0008006" key="3">
    <source>
        <dbReference type="Google" id="ProtNLM"/>
    </source>
</evidence>
<evidence type="ECO:0000313" key="2">
    <source>
        <dbReference type="Proteomes" id="UP000886885"/>
    </source>
</evidence>
<dbReference type="GO" id="GO:0003677">
    <property type="term" value="F:DNA binding"/>
    <property type="evidence" value="ECO:0007669"/>
    <property type="project" value="InterPro"/>
</dbReference>
<dbReference type="OrthoDB" id="823094at2759"/>
<dbReference type="AlphaFoldDB" id="A0A8X8D8S7"/>
<protein>
    <recommendedName>
        <fullName evidence="3">TF-B3 domain-containing protein</fullName>
    </recommendedName>
</protein>
<dbReference type="EMBL" id="JAAWWB010000005">
    <property type="protein sequence ID" value="KAG6781942.1"/>
    <property type="molecule type" value="Genomic_DNA"/>
</dbReference>
<proteinExistence type="predicted"/>
<keyword evidence="2" id="KW-1185">Reference proteome</keyword>
<dbReference type="Proteomes" id="UP000886885">
    <property type="component" value="Chromosome 3A"/>
</dbReference>
<sequence length="196" mass="21750">MEIFTKQLTPVDLERGLVLPPRSNLEHRELSTIVESSAGTRLPDPVTIHCSTTSGRLVFTRGWLDIARDAGLRSGDTVTFYQEVNGGAQKKLTSIDLERGLVLPSDSNLERLQPFHGTIELSTIVESYAGTRLPDPVTIHCSTRSGKPEFTRGWRGIARDAGLKSGDTVTFYREVNGGAQYKMRVRNDGFEVKKQM</sequence>